<proteinExistence type="predicted"/>
<evidence type="ECO:0000256" key="1">
    <source>
        <dbReference type="SAM" id="Phobius"/>
    </source>
</evidence>
<dbReference type="InterPro" id="IPR002656">
    <property type="entry name" value="Acyl_transf_3_dom"/>
</dbReference>
<feature type="transmembrane region" description="Helical" evidence="1">
    <location>
        <begin position="342"/>
        <end position="363"/>
    </location>
</feature>
<dbReference type="Pfam" id="PF01757">
    <property type="entry name" value="Acyl_transf_3"/>
    <property type="match status" value="1"/>
</dbReference>
<feature type="transmembrane region" description="Helical" evidence="1">
    <location>
        <begin position="416"/>
        <end position="438"/>
    </location>
</feature>
<gene>
    <name evidence="3" type="ORF">RUM43_011033</name>
</gene>
<feature type="domain" description="Acyltransferase 3" evidence="2">
    <location>
        <begin position="51"/>
        <end position="434"/>
    </location>
</feature>
<dbReference type="GO" id="GO:0016747">
    <property type="term" value="F:acyltransferase activity, transferring groups other than amino-acyl groups"/>
    <property type="evidence" value="ECO:0007669"/>
    <property type="project" value="InterPro"/>
</dbReference>
<dbReference type="InterPro" id="IPR052728">
    <property type="entry name" value="O2_lipid_transport_reg"/>
</dbReference>
<sequence length="525" mass="60418">MVFLSTAYDFLPIEEENRLKGGLAKFLNCFSARKNFKNLRKVDKSKDIVTIHTARFMSMIIILMGHRFIANSGAPMHNAIFMENAVGNPLFIHLLMSPVLVVDTFFLLSGFLTGNQMLRDFDTKRFKLISGYVHRYIRLTPVYILVVGFYATILYHLGSGPLWKARVSLEQDRCAKNWWTNLLYINNYVNTEDLCMFQSWHLTCDFHFYLMAPPIVYLLWKKFLVGISLIVILICSVIAALFFLTFTNYLDPVLMSFNSVLVDLNSDPTFRITYIPTHTRFIPYLIGIAASYFYYKKKLHINLSNRHQALTSIFILILSNIPILSAILFYTPGYKYDRTEAAVYAAFHRIPWCLGMACLIVMGATKNSGLIQPILSWKAFVPLSRLTYCVFLSHGALQLYSTSSLRTPDYNSKFKIVWTLMGDILITYIVSLVIHLLFEAPILKLDRTYFTSSSKSNDGNSRTVGVINGKENKAFTAESMSNLHVISNDQLHFTVTEPHEKYSHKYEKYLRRKSETPSENPTEFR</sequence>
<comment type="caution">
    <text evidence="3">The sequence shown here is derived from an EMBL/GenBank/DDBJ whole genome shotgun (WGS) entry which is preliminary data.</text>
</comment>
<feature type="transmembrane region" description="Helical" evidence="1">
    <location>
        <begin position="200"/>
        <end position="220"/>
    </location>
</feature>
<keyword evidence="1" id="KW-0472">Membrane</keyword>
<evidence type="ECO:0000313" key="4">
    <source>
        <dbReference type="Proteomes" id="UP001372834"/>
    </source>
</evidence>
<keyword evidence="1" id="KW-0812">Transmembrane</keyword>
<name>A0AAN8P4F7_POLSC</name>
<feature type="transmembrane region" description="Helical" evidence="1">
    <location>
        <begin position="270"/>
        <end position="295"/>
    </location>
</feature>
<organism evidence="3 4">
    <name type="scientific">Polyplax serrata</name>
    <name type="common">Common mouse louse</name>
    <dbReference type="NCBI Taxonomy" id="468196"/>
    <lineage>
        <taxon>Eukaryota</taxon>
        <taxon>Metazoa</taxon>
        <taxon>Ecdysozoa</taxon>
        <taxon>Arthropoda</taxon>
        <taxon>Hexapoda</taxon>
        <taxon>Insecta</taxon>
        <taxon>Pterygota</taxon>
        <taxon>Neoptera</taxon>
        <taxon>Paraneoptera</taxon>
        <taxon>Psocodea</taxon>
        <taxon>Troctomorpha</taxon>
        <taxon>Phthiraptera</taxon>
        <taxon>Anoplura</taxon>
        <taxon>Polyplacidae</taxon>
        <taxon>Polyplax</taxon>
    </lineage>
</organism>
<evidence type="ECO:0000313" key="3">
    <source>
        <dbReference type="EMBL" id="KAK6620738.1"/>
    </source>
</evidence>
<keyword evidence="1" id="KW-1133">Transmembrane helix</keyword>
<feature type="transmembrane region" description="Helical" evidence="1">
    <location>
        <begin position="90"/>
        <end position="115"/>
    </location>
</feature>
<dbReference type="AlphaFoldDB" id="A0AAN8P4F7"/>
<feature type="transmembrane region" description="Helical" evidence="1">
    <location>
        <begin position="48"/>
        <end position="70"/>
    </location>
</feature>
<dbReference type="Proteomes" id="UP001372834">
    <property type="component" value="Unassembled WGS sequence"/>
</dbReference>
<feature type="transmembrane region" description="Helical" evidence="1">
    <location>
        <begin position="227"/>
        <end position="250"/>
    </location>
</feature>
<dbReference type="EMBL" id="JAWJWE010000039">
    <property type="protein sequence ID" value="KAK6620738.1"/>
    <property type="molecule type" value="Genomic_DNA"/>
</dbReference>
<dbReference type="PANTHER" id="PTHR11161:SF71">
    <property type="entry name" value="NOSE RESISTANT-TO-FLUOXETINE PROTEIN N-TERMINAL DOMAIN-CONTAINING PROTEIN"/>
    <property type="match status" value="1"/>
</dbReference>
<feature type="transmembrane region" description="Helical" evidence="1">
    <location>
        <begin position="136"/>
        <end position="157"/>
    </location>
</feature>
<feature type="transmembrane region" description="Helical" evidence="1">
    <location>
        <begin position="307"/>
        <end position="330"/>
    </location>
</feature>
<accession>A0AAN8P4F7</accession>
<protein>
    <recommendedName>
        <fullName evidence="2">Acyltransferase 3 domain-containing protein</fullName>
    </recommendedName>
</protein>
<dbReference type="PANTHER" id="PTHR11161">
    <property type="entry name" value="O-ACYLTRANSFERASE"/>
    <property type="match status" value="1"/>
</dbReference>
<evidence type="ECO:0000259" key="2">
    <source>
        <dbReference type="Pfam" id="PF01757"/>
    </source>
</evidence>
<reference evidence="3 4" key="1">
    <citation type="submission" date="2023-10" db="EMBL/GenBank/DDBJ databases">
        <title>Genomes of two closely related lineages of the louse Polyplax serrata with different host specificities.</title>
        <authorList>
            <person name="Martinu J."/>
            <person name="Tarabai H."/>
            <person name="Stefka J."/>
            <person name="Hypsa V."/>
        </authorList>
    </citation>
    <scope>NUCLEOTIDE SEQUENCE [LARGE SCALE GENOMIC DNA]</scope>
    <source>
        <strain evidence="3">HR10_N</strain>
    </source>
</reference>